<organism evidence="2 3">
    <name type="scientific">Hermetia illucens</name>
    <name type="common">Black soldier fly</name>
    <dbReference type="NCBI Taxonomy" id="343691"/>
    <lineage>
        <taxon>Eukaryota</taxon>
        <taxon>Metazoa</taxon>
        <taxon>Ecdysozoa</taxon>
        <taxon>Arthropoda</taxon>
        <taxon>Hexapoda</taxon>
        <taxon>Insecta</taxon>
        <taxon>Pterygota</taxon>
        <taxon>Neoptera</taxon>
        <taxon>Endopterygota</taxon>
        <taxon>Diptera</taxon>
        <taxon>Brachycera</taxon>
        <taxon>Stratiomyomorpha</taxon>
        <taxon>Stratiomyidae</taxon>
        <taxon>Hermetiinae</taxon>
        <taxon>Hermetia</taxon>
    </lineage>
</organism>
<sequence length="157" mass="17742">MAENTGFLTPRRALLDLPSDNTSPVVRAFNLNSSLTWQDEEIIRRRGRRSFDLSRVSRESKQSRRISCRSPFPDETEKRIDVGQGRSSNCSSKEDSIAPLTFDTTRSISGSQSAFPVEENGIGQGTSPDIKCNEERTANTVSDKRRSFSRRQSLRRL</sequence>
<feature type="region of interest" description="Disordered" evidence="1">
    <location>
        <begin position="60"/>
        <end position="98"/>
    </location>
</feature>
<keyword evidence="3" id="KW-1185">Reference proteome</keyword>
<dbReference type="EMBL" id="LR899012">
    <property type="protein sequence ID" value="CAD7087061.1"/>
    <property type="molecule type" value="Genomic_DNA"/>
</dbReference>
<protein>
    <submittedName>
        <fullName evidence="2">Uncharacterized protein</fullName>
    </submittedName>
</protein>
<dbReference type="Proteomes" id="UP000594454">
    <property type="component" value="Chromosome 4"/>
</dbReference>
<dbReference type="InParanoid" id="A0A7R8YWQ6"/>
<feature type="compositionally biased region" description="Basic and acidic residues" evidence="1">
    <location>
        <begin position="131"/>
        <end position="146"/>
    </location>
</feature>
<dbReference type="AlphaFoldDB" id="A0A7R8YWQ6"/>
<feature type="compositionally biased region" description="Basic residues" evidence="1">
    <location>
        <begin position="147"/>
        <end position="157"/>
    </location>
</feature>
<name>A0A7R8YWQ6_HERIL</name>
<reference evidence="2 3" key="1">
    <citation type="submission" date="2020-11" db="EMBL/GenBank/DDBJ databases">
        <authorList>
            <person name="Wallbank WR R."/>
            <person name="Pardo Diaz C."/>
            <person name="Kozak K."/>
            <person name="Martin S."/>
            <person name="Jiggins C."/>
            <person name="Moest M."/>
            <person name="Warren A I."/>
            <person name="Generalovic N T."/>
            <person name="Byers J.R.P. K."/>
            <person name="Montejo-Kovacevich G."/>
            <person name="Yen C E."/>
        </authorList>
    </citation>
    <scope>NUCLEOTIDE SEQUENCE [LARGE SCALE GENOMIC DNA]</scope>
</reference>
<feature type="region of interest" description="Disordered" evidence="1">
    <location>
        <begin position="115"/>
        <end position="157"/>
    </location>
</feature>
<gene>
    <name evidence="2" type="ORF">HERILL_LOCUS9788</name>
</gene>
<evidence type="ECO:0000313" key="3">
    <source>
        <dbReference type="Proteomes" id="UP000594454"/>
    </source>
</evidence>
<evidence type="ECO:0000256" key="1">
    <source>
        <dbReference type="SAM" id="MobiDB-lite"/>
    </source>
</evidence>
<accession>A0A7R8YWQ6</accession>
<evidence type="ECO:0000313" key="2">
    <source>
        <dbReference type="EMBL" id="CAD7087061.1"/>
    </source>
</evidence>
<proteinExistence type="predicted"/>